<evidence type="ECO:0000256" key="4">
    <source>
        <dbReference type="ARBA" id="ARBA00022825"/>
    </source>
</evidence>
<feature type="active site" description="Charge relay system" evidence="5">
    <location>
        <position position="293"/>
    </location>
</feature>
<keyword evidence="3 5" id="KW-0378">Hydrolase</keyword>
<dbReference type="Gene3D" id="3.40.50.200">
    <property type="entry name" value="Peptidase S8/S53 domain"/>
    <property type="match status" value="1"/>
</dbReference>
<dbReference type="SUPFAM" id="SSF52743">
    <property type="entry name" value="Subtilisin-like"/>
    <property type="match status" value="1"/>
</dbReference>
<dbReference type="CDD" id="cd00306">
    <property type="entry name" value="Peptidases_S8_S53"/>
    <property type="match status" value="1"/>
</dbReference>
<protein>
    <submittedName>
        <fullName evidence="9">S8 family serine peptidase</fullName>
    </submittedName>
</protein>
<feature type="chain" id="PRO_5047549079" evidence="7">
    <location>
        <begin position="39"/>
        <end position="836"/>
    </location>
</feature>
<dbReference type="InterPro" id="IPR013783">
    <property type="entry name" value="Ig-like_fold"/>
</dbReference>
<sequence>MTPTRSTRRLCTAGRRVLTTAVVAALVGGLVAPGAADAVPTAPASRTEVPGSTNEEPLAFEIDPRLPVPRLPLDPVGRLGTNRELGVVAGPDGSPAGLVLDEVMVRTADQAGLDAFLTRWGGQLLDSFPADAQGQDHLVRVDVDRADPANLVADLRAAEPGQSGRYRVGDERALRLLALAAAEWRTGTELVLDWLVEPAGIADGKVFEAPNIINKNVFDWSYLGSGNPMDTGVAKAWQLLQAKGKLTRQVKYLVMDGGFQNNPDFPAKVTLYTAEWGKPNPSNCTNDTPCPWHATDVVLAGMATVDNGYGTAGPAGPVVDELVAVRNGNDYWTKLRRLEKAAEATRPDVVNLSFGRDVTLGKDHARTWTDRRMKHVRDTGALIVSSSGNNGKNIDGNPLYVPCESVHVMCVGGVNTWDATVSDKSNYGTSDVATSVEIYGPMCVQLLRDPAQPGANEAEARCGTSFAAPFVGGVAALVMAANPNLTSAQVRDILNETAHVGELGWHVTGSQRRINALAAVAKALGVKPSVSISTPHTKQQFTVGQSVDLWGTATDFGGKDLPLTWTSNLDGPLGTGSMTFVPSLSAGTHVITAKATDSLGQTASATVTVTVVDSPATAAIISPPAGLSLVAGQPVSLVGTSSDPDTSGPVPDAQTSWTVRRGNEVVFQKSGHQAVLPAGTVVPGPYTVTFAAGGAVVQRVFLVTAVPAGQTRPTATITKPASTLKLSTVHAAPLPVAFAGTGTDAQDGTVAGTRYRWTAYGDGGVKKVLCQGSAVPTGGPVDDIVLPKSCASFTGELAPLASATTVTTWSVWLEVFDSSGLVGVDSTLVEIERLTP</sequence>
<evidence type="ECO:0000313" key="10">
    <source>
        <dbReference type="Proteomes" id="UP001219605"/>
    </source>
</evidence>
<feature type="active site" description="Charge relay system" evidence="5">
    <location>
        <position position="256"/>
    </location>
</feature>
<evidence type="ECO:0000259" key="8">
    <source>
        <dbReference type="Pfam" id="PF00082"/>
    </source>
</evidence>
<dbReference type="SUPFAM" id="SSF49299">
    <property type="entry name" value="PKD domain"/>
    <property type="match status" value="1"/>
</dbReference>
<evidence type="ECO:0000313" key="9">
    <source>
        <dbReference type="EMBL" id="WDZ82176.1"/>
    </source>
</evidence>
<dbReference type="InterPro" id="IPR050131">
    <property type="entry name" value="Peptidase_S8_subtilisin-like"/>
</dbReference>
<keyword evidence="2 5" id="KW-0645">Protease</keyword>
<evidence type="ECO:0000256" key="2">
    <source>
        <dbReference type="ARBA" id="ARBA00022670"/>
    </source>
</evidence>
<name>A0ABY7ZGX1_9ACTN</name>
<reference evidence="9 10" key="1">
    <citation type="submission" date="2023-02" db="EMBL/GenBank/DDBJ databases">
        <authorList>
            <person name="Mo P."/>
        </authorList>
    </citation>
    <scope>NUCLEOTIDE SEQUENCE [LARGE SCALE GENOMIC DNA]</scope>
    <source>
        <strain evidence="9 10">HUAS 3</strain>
    </source>
</reference>
<dbReference type="Pfam" id="PF00082">
    <property type="entry name" value="Peptidase_S8"/>
    <property type="match status" value="1"/>
</dbReference>
<evidence type="ECO:0000256" key="7">
    <source>
        <dbReference type="SAM" id="SignalP"/>
    </source>
</evidence>
<comment type="similarity">
    <text evidence="1 5">Belongs to the peptidase S8 family.</text>
</comment>
<feature type="domain" description="Peptidase S8/S53" evidence="8">
    <location>
        <begin position="254"/>
        <end position="499"/>
    </location>
</feature>
<organism evidence="9 10">
    <name type="scientific">Micromonospora cathayae</name>
    <dbReference type="NCBI Taxonomy" id="3028804"/>
    <lineage>
        <taxon>Bacteria</taxon>
        <taxon>Bacillati</taxon>
        <taxon>Actinomycetota</taxon>
        <taxon>Actinomycetes</taxon>
        <taxon>Micromonosporales</taxon>
        <taxon>Micromonosporaceae</taxon>
        <taxon>Micromonospora</taxon>
    </lineage>
</organism>
<feature type="active site" description="Charge relay system" evidence="5">
    <location>
        <position position="465"/>
    </location>
</feature>
<dbReference type="PROSITE" id="PS51892">
    <property type="entry name" value="SUBTILASE"/>
    <property type="match status" value="1"/>
</dbReference>
<evidence type="ECO:0000256" key="1">
    <source>
        <dbReference type="ARBA" id="ARBA00011073"/>
    </source>
</evidence>
<dbReference type="Proteomes" id="UP001219605">
    <property type="component" value="Chromosome"/>
</dbReference>
<proteinExistence type="inferred from homology"/>
<evidence type="ECO:0000256" key="6">
    <source>
        <dbReference type="SAM" id="MobiDB-lite"/>
    </source>
</evidence>
<dbReference type="EMBL" id="CP118615">
    <property type="protein sequence ID" value="WDZ82176.1"/>
    <property type="molecule type" value="Genomic_DNA"/>
</dbReference>
<dbReference type="Gene3D" id="2.60.40.10">
    <property type="entry name" value="Immunoglobulins"/>
    <property type="match status" value="1"/>
</dbReference>
<dbReference type="InterPro" id="IPR000209">
    <property type="entry name" value="Peptidase_S8/S53_dom"/>
</dbReference>
<dbReference type="InterPro" id="IPR035986">
    <property type="entry name" value="PKD_dom_sf"/>
</dbReference>
<dbReference type="PANTHER" id="PTHR43806">
    <property type="entry name" value="PEPTIDASE S8"/>
    <property type="match status" value="1"/>
</dbReference>
<keyword evidence="4 5" id="KW-0720">Serine protease</keyword>
<keyword evidence="7" id="KW-0732">Signal</keyword>
<keyword evidence="10" id="KW-1185">Reference proteome</keyword>
<dbReference type="InterPro" id="IPR036852">
    <property type="entry name" value="Peptidase_S8/S53_dom_sf"/>
</dbReference>
<accession>A0ABY7ZGX1</accession>
<evidence type="ECO:0000256" key="5">
    <source>
        <dbReference type="PROSITE-ProRule" id="PRU01240"/>
    </source>
</evidence>
<dbReference type="RefSeq" id="WP_275028354.1">
    <property type="nucleotide sequence ID" value="NZ_CP118615.1"/>
</dbReference>
<feature type="region of interest" description="Disordered" evidence="6">
    <location>
        <begin position="36"/>
        <end position="55"/>
    </location>
</feature>
<dbReference type="PANTHER" id="PTHR43806:SF11">
    <property type="entry name" value="CEREVISIN-RELATED"/>
    <property type="match status" value="1"/>
</dbReference>
<feature type="signal peptide" evidence="7">
    <location>
        <begin position="1"/>
        <end position="38"/>
    </location>
</feature>
<gene>
    <name evidence="9" type="ORF">PVK37_16845</name>
</gene>
<evidence type="ECO:0000256" key="3">
    <source>
        <dbReference type="ARBA" id="ARBA00022801"/>
    </source>
</evidence>